<dbReference type="PROSITE" id="PS50294">
    <property type="entry name" value="WD_REPEATS_REGION"/>
    <property type="match status" value="1"/>
</dbReference>
<dbReference type="PROSITE" id="PS50082">
    <property type="entry name" value="WD_REPEATS_2"/>
    <property type="match status" value="1"/>
</dbReference>
<dbReference type="SUPFAM" id="SSF50978">
    <property type="entry name" value="WD40 repeat-like"/>
    <property type="match status" value="1"/>
</dbReference>
<dbReference type="GO" id="GO:0043161">
    <property type="term" value="P:proteasome-mediated ubiquitin-dependent protein catabolic process"/>
    <property type="evidence" value="ECO:0007669"/>
    <property type="project" value="TreeGrafter"/>
</dbReference>
<accession>A0A6A4YLR7</accession>
<evidence type="ECO:0000313" key="2">
    <source>
        <dbReference type="EMBL" id="KAF0697065.1"/>
    </source>
</evidence>
<evidence type="ECO:0000256" key="1">
    <source>
        <dbReference type="PROSITE-ProRule" id="PRU00221"/>
    </source>
</evidence>
<reference evidence="2" key="1">
    <citation type="submission" date="2019-06" db="EMBL/GenBank/DDBJ databases">
        <title>Genomics analysis of Aphanomyces spp. identifies a new class of oomycete effector associated with host adaptation.</title>
        <authorList>
            <person name="Gaulin E."/>
        </authorList>
    </citation>
    <scope>NUCLEOTIDE SEQUENCE</scope>
    <source>
        <strain evidence="2">CBS 578.67</strain>
    </source>
</reference>
<feature type="repeat" description="WD" evidence="1">
    <location>
        <begin position="1"/>
        <end position="32"/>
    </location>
</feature>
<organism evidence="2">
    <name type="scientific">Aphanomyces stellatus</name>
    <dbReference type="NCBI Taxonomy" id="120398"/>
    <lineage>
        <taxon>Eukaryota</taxon>
        <taxon>Sar</taxon>
        <taxon>Stramenopiles</taxon>
        <taxon>Oomycota</taxon>
        <taxon>Saprolegniomycetes</taxon>
        <taxon>Saprolegniales</taxon>
        <taxon>Verrucalvaceae</taxon>
        <taxon>Aphanomyces</taxon>
    </lineage>
</organism>
<dbReference type="Gene3D" id="2.130.10.10">
    <property type="entry name" value="YVTN repeat-like/Quinoprotein amine dehydrogenase"/>
    <property type="match status" value="1"/>
</dbReference>
<keyword evidence="1" id="KW-0853">WD repeat</keyword>
<dbReference type="InterPro" id="IPR036322">
    <property type="entry name" value="WD40_repeat_dom_sf"/>
</dbReference>
<dbReference type="PANTHER" id="PTHR19847:SF7">
    <property type="entry name" value="DDB1- AND CUL4-ASSOCIATED FACTOR 11"/>
    <property type="match status" value="1"/>
</dbReference>
<protein>
    <submittedName>
        <fullName evidence="2">Uncharacterized protein</fullName>
    </submittedName>
</protein>
<gene>
    <name evidence="2" type="ORF">As57867_012167</name>
</gene>
<dbReference type="InterPro" id="IPR051859">
    <property type="entry name" value="DCAF"/>
</dbReference>
<dbReference type="InterPro" id="IPR015943">
    <property type="entry name" value="WD40/YVTN_repeat-like_dom_sf"/>
</dbReference>
<comment type="caution">
    <text evidence="2">The sequence shown here is derived from an EMBL/GenBank/DDBJ whole genome shotgun (WGS) entry which is preliminary data.</text>
</comment>
<dbReference type="Pfam" id="PF00400">
    <property type="entry name" value="WD40"/>
    <property type="match status" value="2"/>
</dbReference>
<name>A0A6A4YLR7_9STRA</name>
<dbReference type="OrthoDB" id="63070at2759"/>
<feature type="non-terminal residue" evidence="2">
    <location>
        <position position="1"/>
    </location>
</feature>
<dbReference type="EMBL" id="VJMH01005345">
    <property type="protein sequence ID" value="KAF0697065.1"/>
    <property type="molecule type" value="Genomic_DNA"/>
</dbReference>
<proteinExistence type="predicted"/>
<dbReference type="AlphaFoldDB" id="A0A6A4YLR7"/>
<dbReference type="SMART" id="SM00320">
    <property type="entry name" value="WD40"/>
    <property type="match status" value="3"/>
</dbReference>
<dbReference type="InterPro" id="IPR001680">
    <property type="entry name" value="WD40_rpt"/>
</dbReference>
<sequence length="162" mass="18532">HTEGITHMSSRDDGYYFLSNAKDQTAKLWDLRKCVDHAGVQHMPRQYDWDYRRGEYPGNFDGAVAMPHPQDQSVLTYRGHAVKKTLIRCYFSPMHSTGQRFIYSGSADGEVVIYDVLTGAVVDRLESVEQGVTRDVRWHPFKPMLVSPDFHGKLCVWQKAAP</sequence>
<dbReference type="PANTHER" id="PTHR19847">
    <property type="entry name" value="DDB1- AND CUL4-ASSOCIATED FACTOR 11"/>
    <property type="match status" value="1"/>
</dbReference>
<dbReference type="GO" id="GO:0080008">
    <property type="term" value="C:Cul4-RING E3 ubiquitin ligase complex"/>
    <property type="evidence" value="ECO:0007669"/>
    <property type="project" value="TreeGrafter"/>
</dbReference>